<evidence type="ECO:0000313" key="2">
    <source>
        <dbReference type="Proteomes" id="UP001204144"/>
    </source>
</evidence>
<gene>
    <name evidence="1" type="ORF">EGI31_04640</name>
</gene>
<dbReference type="Proteomes" id="UP001204144">
    <property type="component" value="Unassembled WGS sequence"/>
</dbReference>
<keyword evidence="2" id="KW-1185">Reference proteome</keyword>
<organism evidence="1 2">
    <name type="scientific">Lacihabitans soyangensis</name>
    <dbReference type="NCBI Taxonomy" id="869394"/>
    <lineage>
        <taxon>Bacteria</taxon>
        <taxon>Pseudomonadati</taxon>
        <taxon>Bacteroidota</taxon>
        <taxon>Cytophagia</taxon>
        <taxon>Cytophagales</taxon>
        <taxon>Leadbetterellaceae</taxon>
        <taxon>Lacihabitans</taxon>
    </lineage>
</organism>
<dbReference type="EMBL" id="RJUF01000007">
    <property type="protein sequence ID" value="MCP9762232.1"/>
    <property type="molecule type" value="Genomic_DNA"/>
</dbReference>
<proteinExistence type="predicted"/>
<accession>A0AAE3KRH7</accession>
<comment type="caution">
    <text evidence="1">The sequence shown here is derived from an EMBL/GenBank/DDBJ whole genome shotgun (WGS) entry which is preliminary data.</text>
</comment>
<dbReference type="PROSITE" id="PS51257">
    <property type="entry name" value="PROKAR_LIPOPROTEIN"/>
    <property type="match status" value="1"/>
</dbReference>
<dbReference type="AlphaFoldDB" id="A0AAE3KRH7"/>
<reference evidence="1 2" key="1">
    <citation type="submission" date="2018-11" db="EMBL/GenBank/DDBJ databases">
        <title>Novel bacteria species description.</title>
        <authorList>
            <person name="Han J.-H."/>
        </authorList>
    </citation>
    <scope>NUCLEOTIDE SEQUENCE [LARGE SCALE GENOMIC DNA]</scope>
    <source>
        <strain evidence="1 2">KCTC23259</strain>
    </source>
</reference>
<evidence type="ECO:0000313" key="1">
    <source>
        <dbReference type="EMBL" id="MCP9762232.1"/>
    </source>
</evidence>
<name>A0AAE3KRH7_9BACT</name>
<dbReference type="RefSeq" id="WP_255035987.1">
    <property type="nucleotide sequence ID" value="NZ_RJUF01000007.1"/>
</dbReference>
<sequence length="135" mass="15424">MKYFILLVFLSLGSCSQNTISAVKLSGIWGNENENTDLMINTEKAIFNFTCGIAEINQDISNENTAVFLREGTYIQQFGNIPEDYDPAKYTYTANFRFTQNQDLLIVEITKKTDGTHLGIYNYRKDEKVLVKKCP</sequence>
<protein>
    <submittedName>
        <fullName evidence="1">Uncharacterized protein</fullName>
    </submittedName>
</protein>